<dbReference type="Gene3D" id="1.10.1240.10">
    <property type="entry name" value="Methionine synthase domain"/>
    <property type="match status" value="1"/>
</dbReference>
<sequence length="209" mass="22510">MSVEEIRKAVIGMDMKGALDAVKRTVSEGMSLEEADLEGIDGAIAEAGRKYESGKLMFPQFMNTVRAAYAVREELDIPRPDLGKAVVAALDVHTEGRNTMALFLGVAGFETNIVEMGMMEDDIVGFCKEPDVTVCCVSGEFASVSSKIKKIGDMLTEAGLRDRVVYNAGGMTVSEEAAERAGADVFSRSGAESVFLIKKKVLERKRGKA</sequence>
<evidence type="ECO:0000313" key="3">
    <source>
        <dbReference type="Proteomes" id="UP000273278"/>
    </source>
</evidence>
<dbReference type="EMBL" id="CP017686">
    <property type="protein sequence ID" value="AYQ54312.1"/>
    <property type="molecule type" value="Genomic_DNA"/>
</dbReference>
<dbReference type="Gene3D" id="3.40.50.280">
    <property type="entry name" value="Cobalamin-binding domain"/>
    <property type="match status" value="1"/>
</dbReference>
<dbReference type="OMA" id="ETNIVEM"/>
<evidence type="ECO:0000313" key="2">
    <source>
        <dbReference type="EMBL" id="AYQ54312.1"/>
    </source>
</evidence>
<name>A0A3G3IFK2_9ARCH</name>
<dbReference type="SUPFAM" id="SSF52242">
    <property type="entry name" value="Cobalamin (vitamin B12)-binding domain"/>
    <property type="match status" value="1"/>
</dbReference>
<accession>A0A3G3IFK2</accession>
<dbReference type="InterPro" id="IPR003759">
    <property type="entry name" value="Cbl-bd_cap"/>
</dbReference>
<dbReference type="RefSeq" id="WP_015504022.1">
    <property type="nucleotide sequence ID" value="NZ_CAYARO010000002.1"/>
</dbReference>
<dbReference type="InterPro" id="IPR036594">
    <property type="entry name" value="Meth_synthase_dom"/>
</dbReference>
<gene>
    <name evidence="2" type="ORF">BKD89_00555</name>
</gene>
<dbReference type="GeneID" id="41320915"/>
<dbReference type="GO" id="GO:0031419">
    <property type="term" value="F:cobalamin binding"/>
    <property type="evidence" value="ECO:0007669"/>
    <property type="project" value="InterPro"/>
</dbReference>
<dbReference type="GO" id="GO:0046872">
    <property type="term" value="F:metal ion binding"/>
    <property type="evidence" value="ECO:0007669"/>
    <property type="project" value="InterPro"/>
</dbReference>
<dbReference type="AlphaFoldDB" id="A0A3G3IFK2"/>
<organism evidence="2 3">
    <name type="scientific">Methanomethylophilus alvi</name>
    <dbReference type="NCBI Taxonomy" id="1291540"/>
    <lineage>
        <taxon>Archaea</taxon>
        <taxon>Methanobacteriati</taxon>
        <taxon>Thermoplasmatota</taxon>
        <taxon>Thermoplasmata</taxon>
        <taxon>Methanomassiliicoccales</taxon>
        <taxon>Methanomethylophilaceae</taxon>
        <taxon>Methanomethylophilus</taxon>
    </lineage>
</organism>
<reference evidence="2 3" key="1">
    <citation type="submission" date="2016-10" db="EMBL/GenBank/DDBJ databases">
        <title>Complete genome of the TMA-utilizing, human hosted archaeon Methanomethylophilus alvus Gen. nov, sp. nov., strain Mx-05, derived from a pure culture.</title>
        <authorList>
            <person name="Brugere J.-F."/>
            <person name="Ben Hania W."/>
            <person name="Chaudhary P.P."/>
            <person name="Gaci N."/>
            <person name="Borrel G."/>
            <person name="Cao Van Tuat L."/>
            <person name="Fardeau M.-L."/>
            <person name="Harris H.M.B."/>
            <person name="O'Toole P.W."/>
            <person name="Ollivier B."/>
        </authorList>
    </citation>
    <scope>NUCLEOTIDE SEQUENCE [LARGE SCALE GENOMIC DNA]</scope>
    <source>
        <strain evidence="2 3">Mx-05</strain>
    </source>
</reference>
<dbReference type="InterPro" id="IPR036724">
    <property type="entry name" value="Cobalamin-bd_sf"/>
</dbReference>
<dbReference type="Proteomes" id="UP000273278">
    <property type="component" value="Chromosome"/>
</dbReference>
<dbReference type="SUPFAM" id="SSF47644">
    <property type="entry name" value="Methionine synthase domain"/>
    <property type="match status" value="1"/>
</dbReference>
<feature type="domain" description="B12-binding N-terminal" evidence="1">
    <location>
        <begin position="4"/>
        <end position="66"/>
    </location>
</feature>
<dbReference type="Pfam" id="PF02607">
    <property type="entry name" value="B12-binding_2"/>
    <property type="match status" value="1"/>
</dbReference>
<protein>
    <recommendedName>
        <fullName evidence="1">B12-binding N-terminal domain-containing protein</fullName>
    </recommendedName>
</protein>
<evidence type="ECO:0000259" key="1">
    <source>
        <dbReference type="Pfam" id="PF02607"/>
    </source>
</evidence>
<proteinExistence type="predicted"/>